<dbReference type="InterPro" id="IPR036412">
    <property type="entry name" value="HAD-like_sf"/>
</dbReference>
<dbReference type="Pfam" id="PF13419">
    <property type="entry name" value="HAD_2"/>
    <property type="match status" value="1"/>
</dbReference>
<protein>
    <recommendedName>
        <fullName evidence="3">FCP1 homology domain-containing protein</fullName>
    </recommendedName>
</protein>
<dbReference type="PANTHER" id="PTHR18901:SF38">
    <property type="entry name" value="PSEUDOURIDINE-5'-PHOSPHATASE"/>
    <property type="match status" value="1"/>
</dbReference>
<dbReference type="SFLD" id="SFLDG01129">
    <property type="entry name" value="C1.5:_HAD__Beta-PGM__Phosphata"/>
    <property type="match status" value="1"/>
</dbReference>
<dbReference type="InterPro" id="IPR023214">
    <property type="entry name" value="HAD_sf"/>
</dbReference>
<proteinExistence type="predicted"/>
<dbReference type="Proteomes" id="UP000177324">
    <property type="component" value="Unassembled WGS sequence"/>
</dbReference>
<dbReference type="InterPro" id="IPR006439">
    <property type="entry name" value="HAD-SF_hydro_IA"/>
</dbReference>
<dbReference type="NCBIfam" id="TIGR01549">
    <property type="entry name" value="HAD-SF-IA-v1"/>
    <property type="match status" value="1"/>
</dbReference>
<dbReference type="AlphaFoldDB" id="A0A1G1VJF1"/>
<dbReference type="PRINTS" id="PR00413">
    <property type="entry name" value="HADHALOGNASE"/>
</dbReference>
<accession>A0A1G1VJF1</accession>
<evidence type="ECO:0000313" key="1">
    <source>
        <dbReference type="EMBL" id="OGY15563.1"/>
    </source>
</evidence>
<evidence type="ECO:0000313" key="2">
    <source>
        <dbReference type="Proteomes" id="UP000177324"/>
    </source>
</evidence>
<dbReference type="SFLD" id="SFLDS00003">
    <property type="entry name" value="Haloacid_Dehalogenase"/>
    <property type="match status" value="1"/>
</dbReference>
<comment type="caution">
    <text evidence="1">The sequence shown here is derived from an EMBL/GenBank/DDBJ whole genome shotgun (WGS) entry which is preliminary data.</text>
</comment>
<dbReference type="Gene3D" id="3.40.50.1000">
    <property type="entry name" value="HAD superfamily/HAD-like"/>
    <property type="match status" value="1"/>
</dbReference>
<evidence type="ECO:0008006" key="3">
    <source>
        <dbReference type="Google" id="ProtNLM"/>
    </source>
</evidence>
<dbReference type="InterPro" id="IPR023198">
    <property type="entry name" value="PGP-like_dom2"/>
</dbReference>
<gene>
    <name evidence="1" type="ORF">A2784_01155</name>
</gene>
<name>A0A1G1VJF1_9BACT</name>
<dbReference type="InterPro" id="IPR041492">
    <property type="entry name" value="HAD_2"/>
</dbReference>
<dbReference type="STRING" id="1797589.A2784_01155"/>
<dbReference type="PANTHER" id="PTHR18901">
    <property type="entry name" value="2-DEOXYGLUCOSE-6-PHOSPHATE PHOSPHATASE 2"/>
    <property type="match status" value="1"/>
</dbReference>
<dbReference type="SFLD" id="SFLDG01135">
    <property type="entry name" value="C1.5.6:_HAD__Beta-PGM__Phospha"/>
    <property type="match status" value="1"/>
</dbReference>
<sequence>MKAVIFDLDGVLVDSEPAQGKASRDLFARYGKKYTERHEQEFLGVRAREEIAILKRRWKLAPTIEVLMAQRRQILGRLINQVELMSGAVELLQWLAEINLPLGLGTSSEAEYVNRILENLGIKNYFKVIVTGDDVVRGKPDPEVYLKVARGLGVAPKECVVIEDAPNGVAAARAAGMQCWMVTDSLMEVKRWLTNI</sequence>
<organism evidence="1 2">
    <name type="scientific">Candidatus Chisholmbacteria bacterium RIFCSPHIGHO2_01_FULL_48_12</name>
    <dbReference type="NCBI Taxonomy" id="1797589"/>
    <lineage>
        <taxon>Bacteria</taxon>
        <taxon>Candidatus Chisholmiibacteriota</taxon>
    </lineage>
</organism>
<dbReference type="Gene3D" id="1.10.150.240">
    <property type="entry name" value="Putative phosphatase, domain 2"/>
    <property type="match status" value="1"/>
</dbReference>
<dbReference type="NCBIfam" id="TIGR01509">
    <property type="entry name" value="HAD-SF-IA-v3"/>
    <property type="match status" value="1"/>
</dbReference>
<dbReference type="EMBL" id="MHCH01000064">
    <property type="protein sequence ID" value="OGY15563.1"/>
    <property type="molecule type" value="Genomic_DNA"/>
</dbReference>
<reference evidence="1 2" key="1">
    <citation type="journal article" date="2016" name="Nat. Commun.">
        <title>Thousands of microbial genomes shed light on interconnected biogeochemical processes in an aquifer system.</title>
        <authorList>
            <person name="Anantharaman K."/>
            <person name="Brown C.T."/>
            <person name="Hug L.A."/>
            <person name="Sharon I."/>
            <person name="Castelle C.J."/>
            <person name="Probst A.J."/>
            <person name="Thomas B.C."/>
            <person name="Singh A."/>
            <person name="Wilkins M.J."/>
            <person name="Karaoz U."/>
            <person name="Brodie E.L."/>
            <person name="Williams K.H."/>
            <person name="Hubbard S.S."/>
            <person name="Banfield J.F."/>
        </authorList>
    </citation>
    <scope>NUCLEOTIDE SEQUENCE [LARGE SCALE GENOMIC DNA]</scope>
</reference>
<dbReference type="SUPFAM" id="SSF56784">
    <property type="entry name" value="HAD-like"/>
    <property type="match status" value="1"/>
</dbReference>